<dbReference type="EMBL" id="JBEWZI010000007">
    <property type="protein sequence ID" value="MET7014267.1"/>
    <property type="molecule type" value="Genomic_DNA"/>
</dbReference>
<dbReference type="Pfam" id="PF05930">
    <property type="entry name" value="Phage_AlpA"/>
    <property type="match status" value="1"/>
</dbReference>
<gene>
    <name evidence="1" type="ORF">ABXR19_08695</name>
</gene>
<accession>A0ABV2TK14</accession>
<proteinExistence type="predicted"/>
<dbReference type="Proteomes" id="UP001549691">
    <property type="component" value="Unassembled WGS sequence"/>
</dbReference>
<protein>
    <submittedName>
        <fullName evidence="1">AlpA family phage regulatory protein</fullName>
    </submittedName>
</protein>
<evidence type="ECO:0000313" key="1">
    <source>
        <dbReference type="EMBL" id="MET7014267.1"/>
    </source>
</evidence>
<dbReference type="InterPro" id="IPR010260">
    <property type="entry name" value="AlpA"/>
</dbReference>
<dbReference type="RefSeq" id="WP_354600726.1">
    <property type="nucleotide sequence ID" value="NZ_JBEWZI010000007.1"/>
</dbReference>
<organism evidence="1 2">
    <name type="scientific">Uliginosibacterium flavum</name>
    <dbReference type="NCBI Taxonomy" id="1396831"/>
    <lineage>
        <taxon>Bacteria</taxon>
        <taxon>Pseudomonadati</taxon>
        <taxon>Pseudomonadota</taxon>
        <taxon>Betaproteobacteria</taxon>
        <taxon>Rhodocyclales</taxon>
        <taxon>Zoogloeaceae</taxon>
        <taxon>Uliginosibacterium</taxon>
    </lineage>
</organism>
<comment type="caution">
    <text evidence="1">The sequence shown here is derived from an EMBL/GenBank/DDBJ whole genome shotgun (WGS) entry which is preliminary data.</text>
</comment>
<name>A0ABV2TK14_9RHOO</name>
<reference evidence="1 2" key="1">
    <citation type="submission" date="2024-07" db="EMBL/GenBank/DDBJ databases">
        <title>Uliginosibacterium flavum JJ3220;KACC:17644.</title>
        <authorList>
            <person name="Kim M.K."/>
        </authorList>
    </citation>
    <scope>NUCLEOTIDE SEQUENCE [LARGE SCALE GENOMIC DNA]</scope>
    <source>
        <strain evidence="1 2">KACC:17644</strain>
    </source>
</reference>
<evidence type="ECO:0000313" key="2">
    <source>
        <dbReference type="Proteomes" id="UP001549691"/>
    </source>
</evidence>
<sequence length="77" mass="8652">MESSVAHSVLGTPTTVESYVSVLSRLGISRPTLWRWLKDETHNFPRPVRLGKRKLGFVASEIDGWVLARGMTNEAQK</sequence>
<keyword evidence="2" id="KW-1185">Reference proteome</keyword>